<keyword evidence="4" id="KW-1133">Transmembrane helix</keyword>
<dbReference type="Gene3D" id="1.10.10.60">
    <property type="entry name" value="Homeodomain-like"/>
    <property type="match status" value="1"/>
</dbReference>
<gene>
    <name evidence="6" type="ORF">PP2015_3323</name>
</gene>
<feature type="transmembrane region" description="Helical" evidence="4">
    <location>
        <begin position="158"/>
        <end position="175"/>
    </location>
</feature>
<reference evidence="6 7" key="1">
    <citation type="submission" date="2015-11" db="EMBL/GenBank/DDBJ databases">
        <authorList>
            <person name="Zhang Y."/>
            <person name="Guo Z."/>
        </authorList>
    </citation>
    <scope>NUCLEOTIDE SEQUENCE [LARGE SCALE GENOMIC DNA]</scope>
    <source>
        <strain evidence="6 7">KCTC 12086</strain>
    </source>
</reference>
<name>A0A0S2K6A1_9GAMM</name>
<dbReference type="Pfam" id="PF12833">
    <property type="entry name" value="HTH_18"/>
    <property type="match status" value="1"/>
</dbReference>
<dbReference type="OrthoDB" id="9780815at2"/>
<evidence type="ECO:0000313" key="7">
    <source>
        <dbReference type="Proteomes" id="UP000061457"/>
    </source>
</evidence>
<keyword evidence="2" id="KW-0238">DNA-binding</keyword>
<dbReference type="RefSeq" id="WP_058031437.1">
    <property type="nucleotide sequence ID" value="NZ_CP013187.1"/>
</dbReference>
<dbReference type="EMBL" id="CP013187">
    <property type="protein sequence ID" value="ALO43798.1"/>
    <property type="molecule type" value="Genomic_DNA"/>
</dbReference>
<evidence type="ECO:0000256" key="3">
    <source>
        <dbReference type="ARBA" id="ARBA00023163"/>
    </source>
</evidence>
<accession>A0A0S2K6A1</accession>
<keyword evidence="4" id="KW-0812">Transmembrane</keyword>
<dbReference type="AlphaFoldDB" id="A0A0S2K6A1"/>
<dbReference type="InterPro" id="IPR020449">
    <property type="entry name" value="Tscrpt_reg_AraC-type_HTH"/>
</dbReference>
<evidence type="ECO:0000256" key="1">
    <source>
        <dbReference type="ARBA" id="ARBA00023015"/>
    </source>
</evidence>
<keyword evidence="1" id="KW-0805">Transcription regulation</keyword>
<dbReference type="STRING" id="161398.PP2015_3323"/>
<evidence type="ECO:0000256" key="4">
    <source>
        <dbReference type="SAM" id="Phobius"/>
    </source>
</evidence>
<feature type="transmembrane region" description="Helical" evidence="4">
    <location>
        <begin position="67"/>
        <end position="86"/>
    </location>
</feature>
<feature type="transmembrane region" description="Helical" evidence="4">
    <location>
        <begin position="187"/>
        <end position="207"/>
    </location>
</feature>
<sequence>MTSLTLVDLLLRFSSVGIMLTLSTLLWHKLGRGERLLALALSLSLTGFLLLTQPIHELRFNPARGVFLFLTELFPFVLALTFWRTFHARFPHWLSHKASQAGIFILVLILFWQFVLTDISAPFHQVMHLLEAIALLTAIGLSMWGFQDDLVDARRRLRIVLATLSVVYCLLLLVFELTDSPWRRQSWFMLSNAVVVFIALFASLLAIKDWLFTSVTQLGQPKIKPSSALSDKLNAQLAAQIYLQPTLTIAQLAETMTVPPHQLRKYINEQLGFNHFSQFLNHHRLDHVVMQFKQADQVNTPILTLALNAGFNSIGPFNRAFKARFNTTPSQYRKQLFLD</sequence>
<dbReference type="GO" id="GO:0003700">
    <property type="term" value="F:DNA-binding transcription factor activity"/>
    <property type="evidence" value="ECO:0007669"/>
    <property type="project" value="InterPro"/>
</dbReference>
<dbReference type="PANTHER" id="PTHR43280">
    <property type="entry name" value="ARAC-FAMILY TRANSCRIPTIONAL REGULATOR"/>
    <property type="match status" value="1"/>
</dbReference>
<evidence type="ECO:0000259" key="5">
    <source>
        <dbReference type="PROSITE" id="PS01124"/>
    </source>
</evidence>
<dbReference type="GO" id="GO:0043565">
    <property type="term" value="F:sequence-specific DNA binding"/>
    <property type="evidence" value="ECO:0007669"/>
    <property type="project" value="InterPro"/>
</dbReference>
<evidence type="ECO:0000256" key="2">
    <source>
        <dbReference type="ARBA" id="ARBA00023125"/>
    </source>
</evidence>
<protein>
    <submittedName>
        <fullName evidence="6">Putative transcriptional regulatory protein, AraC family</fullName>
    </submittedName>
</protein>
<dbReference type="InterPro" id="IPR018060">
    <property type="entry name" value="HTH_AraC"/>
</dbReference>
<organism evidence="6 7">
    <name type="scientific">Pseudoalteromonas phenolica</name>
    <dbReference type="NCBI Taxonomy" id="161398"/>
    <lineage>
        <taxon>Bacteria</taxon>
        <taxon>Pseudomonadati</taxon>
        <taxon>Pseudomonadota</taxon>
        <taxon>Gammaproteobacteria</taxon>
        <taxon>Alteromonadales</taxon>
        <taxon>Pseudoalteromonadaceae</taxon>
        <taxon>Pseudoalteromonas</taxon>
    </lineage>
</organism>
<dbReference type="PROSITE" id="PS01124">
    <property type="entry name" value="HTH_ARAC_FAMILY_2"/>
    <property type="match status" value="1"/>
</dbReference>
<proteinExistence type="predicted"/>
<dbReference type="KEGG" id="pphe:PP2015_3323"/>
<dbReference type="InterPro" id="IPR009057">
    <property type="entry name" value="Homeodomain-like_sf"/>
</dbReference>
<dbReference type="SUPFAM" id="SSF46689">
    <property type="entry name" value="Homeodomain-like"/>
    <property type="match status" value="1"/>
</dbReference>
<dbReference type="Proteomes" id="UP000061457">
    <property type="component" value="Chromosome I"/>
</dbReference>
<dbReference type="PRINTS" id="PR00032">
    <property type="entry name" value="HTHARAC"/>
</dbReference>
<feature type="transmembrane region" description="Helical" evidence="4">
    <location>
        <begin position="127"/>
        <end position="146"/>
    </location>
</feature>
<feature type="transmembrane region" description="Helical" evidence="4">
    <location>
        <begin position="98"/>
        <end position="115"/>
    </location>
</feature>
<keyword evidence="7" id="KW-1185">Reference proteome</keyword>
<dbReference type="SMART" id="SM00342">
    <property type="entry name" value="HTH_ARAC"/>
    <property type="match status" value="1"/>
</dbReference>
<evidence type="ECO:0000313" key="6">
    <source>
        <dbReference type="EMBL" id="ALO43798.1"/>
    </source>
</evidence>
<dbReference type="PANTHER" id="PTHR43280:SF29">
    <property type="entry name" value="ARAC-FAMILY TRANSCRIPTIONAL REGULATOR"/>
    <property type="match status" value="1"/>
</dbReference>
<keyword evidence="3" id="KW-0804">Transcription</keyword>
<feature type="transmembrane region" description="Helical" evidence="4">
    <location>
        <begin position="6"/>
        <end position="27"/>
    </location>
</feature>
<feature type="domain" description="HTH araC/xylS-type" evidence="5">
    <location>
        <begin position="231"/>
        <end position="335"/>
    </location>
</feature>
<dbReference type="PATRIC" id="fig|161398.10.peg.3387"/>
<feature type="transmembrane region" description="Helical" evidence="4">
    <location>
        <begin position="36"/>
        <end position="55"/>
    </location>
</feature>
<keyword evidence="4" id="KW-0472">Membrane</keyword>